<feature type="binding site" evidence="3">
    <location>
        <position position="208"/>
    </location>
    <ligand>
        <name>Zn(2+)</name>
        <dbReference type="ChEBI" id="CHEBI:29105"/>
        <label>1</label>
        <note>catalytic</note>
    </ligand>
</feature>
<dbReference type="PANTHER" id="PTHR30304">
    <property type="entry name" value="D-TAGATOSE-1,6-BISPHOSPHATE ALDOLASE"/>
    <property type="match status" value="1"/>
</dbReference>
<dbReference type="InterPro" id="IPR000771">
    <property type="entry name" value="FBA_II"/>
</dbReference>
<dbReference type="GO" id="GO:0005975">
    <property type="term" value="P:carbohydrate metabolic process"/>
    <property type="evidence" value="ECO:0007669"/>
    <property type="project" value="InterPro"/>
</dbReference>
<keyword evidence="3" id="KW-0862">Zinc</keyword>
<dbReference type="PANTHER" id="PTHR30304:SF0">
    <property type="entry name" value="D-TAGATOSE-1,6-BISPHOSPHATE ALDOLASE SUBUNIT GATY-RELATED"/>
    <property type="match status" value="1"/>
</dbReference>
<dbReference type="SUPFAM" id="SSF51569">
    <property type="entry name" value="Aldolase"/>
    <property type="match status" value="1"/>
</dbReference>
<feature type="binding site" evidence="2">
    <location>
        <position position="179"/>
    </location>
    <ligand>
        <name>dihydroxyacetone phosphate</name>
        <dbReference type="ChEBI" id="CHEBI:57642"/>
    </ligand>
</feature>
<evidence type="ECO:0000256" key="3">
    <source>
        <dbReference type="PIRSR" id="PIRSR001359-3"/>
    </source>
</evidence>
<dbReference type="InterPro" id="IPR050246">
    <property type="entry name" value="Class_II_FBP_aldolase"/>
</dbReference>
<feature type="binding site" evidence="3">
    <location>
        <position position="178"/>
    </location>
    <ligand>
        <name>Zn(2+)</name>
        <dbReference type="ChEBI" id="CHEBI:29105"/>
        <label>1</label>
        <note>catalytic</note>
    </ligand>
</feature>
<evidence type="ECO:0000256" key="2">
    <source>
        <dbReference type="PIRSR" id="PIRSR001359-2"/>
    </source>
</evidence>
<name>A0A318FH99_KLEOX</name>
<organism evidence="4 5">
    <name type="scientific">Klebsiella oxytoca</name>
    <dbReference type="NCBI Taxonomy" id="571"/>
    <lineage>
        <taxon>Bacteria</taxon>
        <taxon>Pseudomonadati</taxon>
        <taxon>Pseudomonadota</taxon>
        <taxon>Gammaproteobacteria</taxon>
        <taxon>Enterobacterales</taxon>
        <taxon>Enterobacteriaceae</taxon>
        <taxon>Klebsiella/Raoultella group</taxon>
        <taxon>Klebsiella</taxon>
    </lineage>
</organism>
<feature type="binding site" evidence="2">
    <location>
        <begin position="230"/>
        <end position="233"/>
    </location>
    <ligand>
        <name>dihydroxyacetone phosphate</name>
        <dbReference type="ChEBI" id="CHEBI:57642"/>
    </ligand>
</feature>
<evidence type="ECO:0000256" key="1">
    <source>
        <dbReference type="PIRSR" id="PIRSR001359-1"/>
    </source>
</evidence>
<dbReference type="InterPro" id="IPR013785">
    <property type="entry name" value="Aldolase_TIM"/>
</dbReference>
<dbReference type="PIRSF" id="PIRSF001359">
    <property type="entry name" value="F_bP_aldolase_II"/>
    <property type="match status" value="1"/>
</dbReference>
<dbReference type="Pfam" id="PF01116">
    <property type="entry name" value="F_bP_aldolase"/>
    <property type="match status" value="1"/>
</dbReference>
<feature type="binding site" evidence="2">
    <location>
        <begin position="209"/>
        <end position="211"/>
    </location>
    <ligand>
        <name>dihydroxyacetone phosphate</name>
        <dbReference type="ChEBI" id="CHEBI:57642"/>
    </ligand>
</feature>
<protein>
    <submittedName>
        <fullName evidence="4">Fructose-bisphosphate aldolase class II</fullName>
    </submittedName>
</protein>
<comment type="caution">
    <text evidence="4">The sequence shown here is derived from an EMBL/GenBank/DDBJ whole genome shotgun (WGS) entry which is preliminary data.</text>
</comment>
<dbReference type="NCBIfam" id="TIGR00167">
    <property type="entry name" value="cbbA"/>
    <property type="match status" value="1"/>
</dbReference>
<dbReference type="Gene3D" id="3.20.20.70">
    <property type="entry name" value="Aldolase class I"/>
    <property type="match status" value="1"/>
</dbReference>
<feature type="binding site" evidence="3">
    <location>
        <position position="134"/>
    </location>
    <ligand>
        <name>Zn(2+)</name>
        <dbReference type="ChEBI" id="CHEBI:29105"/>
        <label>2</label>
    </ligand>
</feature>
<gene>
    <name evidence="4" type="ORF">DET57_113122</name>
</gene>
<dbReference type="GO" id="GO:0008270">
    <property type="term" value="F:zinc ion binding"/>
    <property type="evidence" value="ECO:0007669"/>
    <property type="project" value="InterPro"/>
</dbReference>
<evidence type="ECO:0000313" key="4">
    <source>
        <dbReference type="EMBL" id="PXW42926.1"/>
    </source>
</evidence>
<feature type="active site" description="Proton donor" evidence="1">
    <location>
        <position position="82"/>
    </location>
</feature>
<dbReference type="Proteomes" id="UP000247485">
    <property type="component" value="Unassembled WGS sequence"/>
</dbReference>
<accession>A0A318FH99</accession>
<feature type="binding site" evidence="3">
    <location>
        <position position="83"/>
    </location>
    <ligand>
        <name>Zn(2+)</name>
        <dbReference type="ChEBI" id="CHEBI:29105"/>
        <label>1</label>
        <note>catalytic</note>
    </ligand>
</feature>
<keyword evidence="3" id="KW-0479">Metal-binding</keyword>
<reference evidence="4 5" key="1">
    <citation type="submission" date="2018-05" db="EMBL/GenBank/DDBJ databases">
        <title>Freshwater and sediment microbial communities from various areas in North America, analyzing microbe dynamics in response to fracking.</title>
        <authorList>
            <person name="Lamendella R."/>
        </authorList>
    </citation>
    <scope>NUCLEOTIDE SEQUENCE [LARGE SCALE GENOMIC DNA]</scope>
    <source>
        <strain evidence="4 5">67</strain>
    </source>
</reference>
<dbReference type="GO" id="GO:0016832">
    <property type="term" value="F:aldehyde-lyase activity"/>
    <property type="evidence" value="ECO:0007669"/>
    <property type="project" value="InterPro"/>
</dbReference>
<dbReference type="CDD" id="cd00947">
    <property type="entry name" value="TBP_aldolase_IIB"/>
    <property type="match status" value="1"/>
</dbReference>
<sequence>MYVTMKTILDDANRHYYGVISASVINLELVRGAIRAAQEENAPIIINIGQGQMSKHGDGEIISKIVRTLAARATVPVALNLDHGKDYERITHAFRHQFSSIMIDASEYPMEENIRRTKDVVTLCHSQNVTVEGEIGFIGQAANADDEKFDLYTRVEDAVHFFEATGVDALAIAVGTAHGKYPANRAPKIDFDRISQIKQATQKPLVLHGGSDSGEENIRQAVICGINKINVCTDTFVSCKEGLRTMLQETPDIDFMSMMINMENQAKETLQNYIRISGSSGKASHFR</sequence>
<proteinExistence type="predicted"/>
<dbReference type="AlphaFoldDB" id="A0A318FH99"/>
<comment type="cofactor">
    <cofactor evidence="3">
        <name>Zn(2+)</name>
        <dbReference type="ChEBI" id="CHEBI:29105"/>
    </cofactor>
    <text evidence="3">Binds 2 Zn(2+) ions per subunit. One is catalytic and the other provides a structural contribution.</text>
</comment>
<evidence type="ECO:0000313" key="5">
    <source>
        <dbReference type="Proteomes" id="UP000247485"/>
    </source>
</evidence>
<feature type="binding site" evidence="3">
    <location>
        <position position="104"/>
    </location>
    <ligand>
        <name>Zn(2+)</name>
        <dbReference type="ChEBI" id="CHEBI:29105"/>
        <label>2</label>
    </ligand>
</feature>
<dbReference type="EMBL" id="QJJG01000013">
    <property type="protein sequence ID" value="PXW42926.1"/>
    <property type="molecule type" value="Genomic_DNA"/>
</dbReference>